<sequence>MRARRVVSSLKELQRGRDGGVCQRLTKCEARIGCHSAARRPQAGGQEQPQIPVLKVVCAPVIVFVKAVILLLCSSAAGCSVACVSKAQERFAGKSGSPGVMLSQTGA</sequence>
<comment type="caution">
    <text evidence="1">The sequence shown here is derived from an EMBL/GenBank/DDBJ whole genome shotgun (WGS) entry which is preliminary data.</text>
</comment>
<dbReference type="EMBL" id="JAINUF010000003">
    <property type="protein sequence ID" value="KAJ8368819.1"/>
    <property type="molecule type" value="Genomic_DNA"/>
</dbReference>
<evidence type="ECO:0000313" key="1">
    <source>
        <dbReference type="EMBL" id="KAJ8368819.1"/>
    </source>
</evidence>
<evidence type="ECO:0000313" key="2">
    <source>
        <dbReference type="Proteomes" id="UP001152622"/>
    </source>
</evidence>
<dbReference type="Proteomes" id="UP001152622">
    <property type="component" value="Chromosome 3"/>
</dbReference>
<dbReference type="AlphaFoldDB" id="A0A9Q1FWS3"/>
<gene>
    <name evidence="1" type="ORF">SKAU_G00088470</name>
</gene>
<dbReference type="OrthoDB" id="6429135at2759"/>
<protein>
    <submittedName>
        <fullName evidence="1">Uncharacterized protein</fullName>
    </submittedName>
</protein>
<accession>A0A9Q1FWS3</accession>
<organism evidence="1 2">
    <name type="scientific">Synaphobranchus kaupii</name>
    <name type="common">Kaup's arrowtooth eel</name>
    <dbReference type="NCBI Taxonomy" id="118154"/>
    <lineage>
        <taxon>Eukaryota</taxon>
        <taxon>Metazoa</taxon>
        <taxon>Chordata</taxon>
        <taxon>Craniata</taxon>
        <taxon>Vertebrata</taxon>
        <taxon>Euteleostomi</taxon>
        <taxon>Actinopterygii</taxon>
        <taxon>Neopterygii</taxon>
        <taxon>Teleostei</taxon>
        <taxon>Anguilliformes</taxon>
        <taxon>Synaphobranchidae</taxon>
        <taxon>Synaphobranchus</taxon>
    </lineage>
</organism>
<proteinExistence type="predicted"/>
<name>A0A9Q1FWS3_SYNKA</name>
<reference evidence="1" key="1">
    <citation type="journal article" date="2023" name="Science">
        <title>Genome structures resolve the early diversification of teleost fishes.</title>
        <authorList>
            <person name="Parey E."/>
            <person name="Louis A."/>
            <person name="Montfort J."/>
            <person name="Bouchez O."/>
            <person name="Roques C."/>
            <person name="Iampietro C."/>
            <person name="Lluch J."/>
            <person name="Castinel A."/>
            <person name="Donnadieu C."/>
            <person name="Desvignes T."/>
            <person name="Floi Bucao C."/>
            <person name="Jouanno E."/>
            <person name="Wen M."/>
            <person name="Mejri S."/>
            <person name="Dirks R."/>
            <person name="Jansen H."/>
            <person name="Henkel C."/>
            <person name="Chen W.J."/>
            <person name="Zahm M."/>
            <person name="Cabau C."/>
            <person name="Klopp C."/>
            <person name="Thompson A.W."/>
            <person name="Robinson-Rechavi M."/>
            <person name="Braasch I."/>
            <person name="Lecointre G."/>
            <person name="Bobe J."/>
            <person name="Postlethwait J.H."/>
            <person name="Berthelot C."/>
            <person name="Roest Crollius H."/>
            <person name="Guiguen Y."/>
        </authorList>
    </citation>
    <scope>NUCLEOTIDE SEQUENCE</scope>
    <source>
        <strain evidence="1">WJC10195</strain>
    </source>
</reference>
<keyword evidence="2" id="KW-1185">Reference proteome</keyword>